<feature type="compositionally biased region" description="Polar residues" evidence="5">
    <location>
        <begin position="632"/>
        <end position="644"/>
    </location>
</feature>
<dbReference type="SUPFAM" id="SSF57701">
    <property type="entry name" value="Zn2/Cys6 DNA-binding domain"/>
    <property type="match status" value="1"/>
</dbReference>
<dbReference type="PRINTS" id="PR00755">
    <property type="entry name" value="AFLATOXINBRP"/>
</dbReference>
<evidence type="ECO:0000313" key="8">
    <source>
        <dbReference type="Proteomes" id="UP000242877"/>
    </source>
</evidence>
<evidence type="ECO:0000256" key="2">
    <source>
        <dbReference type="ARBA" id="ARBA00023125"/>
    </source>
</evidence>
<dbReference type="PANTHER" id="PTHR38406">
    <property type="entry name" value="TRANSCRIPTIONAL REPRESSOR OPI1"/>
    <property type="match status" value="1"/>
</dbReference>
<keyword evidence="3" id="KW-0804">Transcription</keyword>
<dbReference type="GO" id="GO:0008654">
    <property type="term" value="P:phospholipid biosynthetic process"/>
    <property type="evidence" value="ECO:0007669"/>
    <property type="project" value="TreeGrafter"/>
</dbReference>
<dbReference type="InterPro" id="IPR036864">
    <property type="entry name" value="Zn2-C6_fun-type_DNA-bd_sf"/>
</dbReference>
<feature type="region of interest" description="Disordered" evidence="5">
    <location>
        <begin position="993"/>
        <end position="1023"/>
    </location>
</feature>
<keyword evidence="4" id="KW-0539">Nucleus</keyword>
<dbReference type="Pfam" id="PF00172">
    <property type="entry name" value="Zn_clus"/>
    <property type="match status" value="1"/>
</dbReference>
<dbReference type="PROSITE" id="PS50048">
    <property type="entry name" value="ZN2_CY6_FUNGAL_2"/>
    <property type="match status" value="1"/>
</dbReference>
<dbReference type="Proteomes" id="UP000242877">
    <property type="component" value="Unassembled WGS sequence"/>
</dbReference>
<dbReference type="GO" id="GO:0005634">
    <property type="term" value="C:nucleus"/>
    <property type="evidence" value="ECO:0007669"/>
    <property type="project" value="TreeGrafter"/>
</dbReference>
<evidence type="ECO:0000256" key="3">
    <source>
        <dbReference type="ARBA" id="ARBA00023163"/>
    </source>
</evidence>
<feature type="compositionally biased region" description="Polar residues" evidence="5">
    <location>
        <begin position="1005"/>
        <end position="1021"/>
    </location>
</feature>
<dbReference type="OrthoDB" id="2441642at2759"/>
<accession>A0A167Z884</accession>
<protein>
    <submittedName>
        <fullName evidence="7">Transcription factor Opi1</fullName>
    </submittedName>
</protein>
<keyword evidence="8" id="KW-1185">Reference proteome</keyword>
<dbReference type="PROSITE" id="PS00463">
    <property type="entry name" value="ZN2_CY6_FUNGAL_1"/>
    <property type="match status" value="1"/>
</dbReference>
<organism evidence="7 8">
    <name type="scientific">Ascosphaera apis ARSEF 7405</name>
    <dbReference type="NCBI Taxonomy" id="392613"/>
    <lineage>
        <taxon>Eukaryota</taxon>
        <taxon>Fungi</taxon>
        <taxon>Dikarya</taxon>
        <taxon>Ascomycota</taxon>
        <taxon>Pezizomycotina</taxon>
        <taxon>Eurotiomycetes</taxon>
        <taxon>Eurotiomycetidae</taxon>
        <taxon>Onygenales</taxon>
        <taxon>Ascosphaeraceae</taxon>
        <taxon>Ascosphaera</taxon>
    </lineage>
</organism>
<comment type="caution">
    <text evidence="7">The sequence shown here is derived from an EMBL/GenBank/DDBJ whole genome shotgun (WGS) entry which is preliminary data.</text>
</comment>
<name>A0A167Z884_9EURO</name>
<dbReference type="SMART" id="SM00066">
    <property type="entry name" value="GAL4"/>
    <property type="match status" value="1"/>
</dbReference>
<dbReference type="GO" id="GO:0008270">
    <property type="term" value="F:zinc ion binding"/>
    <property type="evidence" value="ECO:0007669"/>
    <property type="project" value="InterPro"/>
</dbReference>
<gene>
    <name evidence="7" type="ORF">AAP_02960</name>
</gene>
<feature type="domain" description="Zn(2)-C6 fungal-type" evidence="6">
    <location>
        <begin position="42"/>
        <end position="72"/>
    </location>
</feature>
<evidence type="ECO:0000259" key="6">
    <source>
        <dbReference type="PROSITE" id="PS50048"/>
    </source>
</evidence>
<evidence type="ECO:0000313" key="7">
    <source>
        <dbReference type="EMBL" id="KZZ92305.1"/>
    </source>
</evidence>
<dbReference type="AlphaFoldDB" id="A0A167Z884"/>
<feature type="region of interest" description="Disordered" evidence="5">
    <location>
        <begin position="517"/>
        <end position="593"/>
    </location>
</feature>
<dbReference type="Pfam" id="PF08618">
    <property type="entry name" value="Opi1"/>
    <property type="match status" value="1"/>
</dbReference>
<dbReference type="InterPro" id="IPR001138">
    <property type="entry name" value="Zn2Cys6_DnaBD"/>
</dbReference>
<reference evidence="7 8" key="1">
    <citation type="journal article" date="2016" name="Genome Biol. Evol.">
        <title>Divergent and convergent evolution of fungal pathogenicity.</title>
        <authorList>
            <person name="Shang Y."/>
            <person name="Xiao G."/>
            <person name="Zheng P."/>
            <person name="Cen K."/>
            <person name="Zhan S."/>
            <person name="Wang C."/>
        </authorList>
    </citation>
    <scope>NUCLEOTIDE SEQUENCE [LARGE SCALE GENOMIC DNA]</scope>
    <source>
        <strain evidence="7 8">ARSEF 7405</strain>
    </source>
</reference>
<feature type="compositionally biased region" description="Polar residues" evidence="5">
    <location>
        <begin position="577"/>
        <end position="589"/>
    </location>
</feature>
<feature type="compositionally biased region" description="Basic and acidic residues" evidence="5">
    <location>
        <begin position="518"/>
        <end position="532"/>
    </location>
</feature>
<evidence type="ECO:0000256" key="4">
    <source>
        <dbReference type="ARBA" id="ARBA00023242"/>
    </source>
</evidence>
<dbReference type="GO" id="GO:0000981">
    <property type="term" value="F:DNA-binding transcription factor activity, RNA polymerase II-specific"/>
    <property type="evidence" value="ECO:0007669"/>
    <property type="project" value="InterPro"/>
</dbReference>
<proteinExistence type="predicted"/>
<evidence type="ECO:0000256" key="1">
    <source>
        <dbReference type="ARBA" id="ARBA00023015"/>
    </source>
</evidence>
<keyword evidence="1" id="KW-0805">Transcription regulation</keyword>
<dbReference type="CDD" id="cd00067">
    <property type="entry name" value="GAL4"/>
    <property type="match status" value="1"/>
</dbReference>
<evidence type="ECO:0000256" key="5">
    <source>
        <dbReference type="SAM" id="MobiDB-lite"/>
    </source>
</evidence>
<dbReference type="GO" id="GO:0030968">
    <property type="term" value="P:endoplasmic reticulum unfolded protein response"/>
    <property type="evidence" value="ECO:0007669"/>
    <property type="project" value="TreeGrafter"/>
</dbReference>
<dbReference type="VEuPathDB" id="FungiDB:AAP_02960"/>
<dbReference type="GO" id="GO:0005783">
    <property type="term" value="C:endoplasmic reticulum"/>
    <property type="evidence" value="ECO:0007669"/>
    <property type="project" value="TreeGrafter"/>
</dbReference>
<sequence>MEESELCCRLCRKCFDRKELRDRHSKRCMRNFDKPRRSKQRSCAKCARVKVKCSLDYPSCQRCLHRGLCCEYPPKFRSSLQESIQDTSGGHTGKEARKISPTVSDGVEAYNHSQEDIFMVANDQSSSDTSSGTSSIFGGFGGLGINEVPSIWQLYPTSLLNQTLPCLELMDICLFPNCNEDTVGNDLPDAFENLWKFDTIDPQSYGSREQSFEYQTGSEEDGTFLEGSLTPTESVSDAEWRPILSAYDTVEDDTSSQHDSYQKRLPDSPTIDDLITYSPGGGNLAGVAAVVLSQLENGSQLYENNQTITNQPMQREQEQFARKFDILEPLGDNLAIITACCLHHISQDLDDCYGVSIEPLSFVRSQGRPLLDMTRQICHTYAPLLDTHDSDWSTWQLAETLRRTVHLVNVVNKLYCCSSKFSPAVYEPLDDDLILDLALPSSDNMWKATNAAAWKAAKQQEPQAMTTRMLLNGCASLDHNQDDCLVPASDESGQLSRLIAATALLQANGKGLRQIKTSMDRKDSEKHPQGEPHHHHHHHHHHQHHHQPHQSKSLAEASIQRRAQDSHPISMAMGGPQTPTASSNGSLSMNLPADVDNESRHVRATSVISMDDLEAAQALEGLRTDFARSPSVKDSSPSVTLASESRSREPLLNLLTSSHPLLSSAINGSVSMYTSSKSNYPRFRYGAEFLERTIGSQVVNTVGSVGRKTGVEDGIRWALKRRQTPEPSPDSGEKRAKIDNLLNREDQDPIHRFSHSDFFPRSRAYSGSTSDFSYAESLPPYDTLSSPNYEDSTAIDDRNNRAPRPWHNRLMVSTSGLGVAMSEESLRRLSYCLKWLRWANERLGNHVISLKKLLEEYEKSLENGEGLSGKATSSNAQNGSQNLTQQIQRMKTDVLSTLRHVVDIVSKYAGGALPENARNLVRRHLMSLPQRFRVAAAGTATESTQGSIADATAASAHRVIVLAEEGLDMMMQVGRVVDDTLISAESWCQRLRMPRTTSETERTRAQQSEVASTNPPVSTTHGDIKEPIVMPLRLAEAPRDLEMN</sequence>
<dbReference type="InterPro" id="IPR013927">
    <property type="entry name" value="TF_Opi1_Ccg-8"/>
</dbReference>
<dbReference type="EMBL" id="AZGZ01000011">
    <property type="protein sequence ID" value="KZZ92305.1"/>
    <property type="molecule type" value="Genomic_DNA"/>
</dbReference>
<dbReference type="GO" id="GO:0003714">
    <property type="term" value="F:transcription corepressor activity"/>
    <property type="evidence" value="ECO:0007669"/>
    <property type="project" value="InterPro"/>
</dbReference>
<dbReference type="Gene3D" id="4.10.240.10">
    <property type="entry name" value="Zn(2)-C6 fungal-type DNA-binding domain"/>
    <property type="match status" value="1"/>
</dbReference>
<dbReference type="PANTHER" id="PTHR38406:SF1">
    <property type="entry name" value="TRANSCRIPTIONAL REPRESSOR OPI1"/>
    <property type="match status" value="1"/>
</dbReference>
<keyword evidence="2" id="KW-0238">DNA-binding</keyword>
<feature type="region of interest" description="Disordered" evidence="5">
    <location>
        <begin position="783"/>
        <end position="806"/>
    </location>
</feature>
<feature type="region of interest" description="Disordered" evidence="5">
    <location>
        <begin position="627"/>
        <end position="646"/>
    </location>
</feature>
<dbReference type="GO" id="GO:0003677">
    <property type="term" value="F:DNA binding"/>
    <property type="evidence" value="ECO:0007669"/>
    <property type="project" value="UniProtKB-KW"/>
</dbReference>
<feature type="compositionally biased region" description="Basic residues" evidence="5">
    <location>
        <begin position="533"/>
        <end position="549"/>
    </location>
</feature>